<feature type="transmembrane region" description="Helical" evidence="1">
    <location>
        <begin position="86"/>
        <end position="110"/>
    </location>
</feature>
<reference evidence="2" key="1">
    <citation type="submission" date="2021-05" db="EMBL/GenBank/DDBJ databases">
        <authorList>
            <person name="Alioto T."/>
            <person name="Alioto T."/>
            <person name="Gomez Garrido J."/>
        </authorList>
    </citation>
    <scope>NUCLEOTIDE SEQUENCE</scope>
</reference>
<dbReference type="EMBL" id="HBUF01100688">
    <property type="protein sequence ID" value="CAG6637968.1"/>
    <property type="molecule type" value="Transcribed_RNA"/>
</dbReference>
<evidence type="ECO:0000313" key="2">
    <source>
        <dbReference type="EMBL" id="CAG6637968.1"/>
    </source>
</evidence>
<feature type="transmembrane region" description="Helical" evidence="1">
    <location>
        <begin position="46"/>
        <end position="74"/>
    </location>
</feature>
<sequence>MGTILLLTATISALSLSLLGNGILPTMIGVLFLNLESCKVTRGFPVSASIIVFGVELGAIIGFAVAFNGFLGLATGLIMPKLGLEAFLTGSFLVLSVVDVILSMSIMGFIGRLDEVSNTDDAVELYLSAFCFVGFLL</sequence>
<dbReference type="EMBL" id="HBUF01648077">
    <property type="protein sequence ID" value="CAG6786403.1"/>
    <property type="molecule type" value="Transcribed_RNA"/>
</dbReference>
<organism evidence="2">
    <name type="scientific">Cacopsylla melanoneura</name>
    <dbReference type="NCBI Taxonomy" id="428564"/>
    <lineage>
        <taxon>Eukaryota</taxon>
        <taxon>Metazoa</taxon>
        <taxon>Ecdysozoa</taxon>
        <taxon>Arthropoda</taxon>
        <taxon>Hexapoda</taxon>
        <taxon>Insecta</taxon>
        <taxon>Pterygota</taxon>
        <taxon>Neoptera</taxon>
        <taxon>Paraneoptera</taxon>
        <taxon>Hemiptera</taxon>
        <taxon>Sternorrhyncha</taxon>
        <taxon>Psylloidea</taxon>
        <taxon>Psyllidae</taxon>
        <taxon>Psyllinae</taxon>
        <taxon>Cacopsylla</taxon>
    </lineage>
</organism>
<dbReference type="AlphaFoldDB" id="A0A8D8VXA3"/>
<protein>
    <submittedName>
        <fullName evidence="2">Uncharacterized protein</fullName>
    </submittedName>
</protein>
<proteinExistence type="predicted"/>
<keyword evidence="1" id="KW-0812">Transmembrane</keyword>
<accession>A0A8D8VXA3</accession>
<name>A0A8D8VXA3_9HEMI</name>
<keyword evidence="1" id="KW-0472">Membrane</keyword>
<keyword evidence="1" id="KW-1133">Transmembrane helix</keyword>
<evidence type="ECO:0000256" key="1">
    <source>
        <dbReference type="SAM" id="Phobius"/>
    </source>
</evidence>
<dbReference type="EMBL" id="HBUF01100689">
    <property type="protein sequence ID" value="CAG6637969.1"/>
    <property type="molecule type" value="Transcribed_RNA"/>
</dbReference>